<dbReference type="InterPro" id="IPR007409">
    <property type="entry name" value="Restrct_endonuc_type1_HsdR_N"/>
</dbReference>
<evidence type="ECO:0000256" key="6">
    <source>
        <dbReference type="ARBA" id="ARBA00022747"/>
    </source>
</evidence>
<comment type="catalytic activity">
    <reaction evidence="1 11">
        <text>Endonucleolytic cleavage of DNA to give random double-stranded fragments with terminal 5'-phosphates, ATP is simultaneously hydrolyzed.</text>
        <dbReference type="EC" id="3.1.21.3"/>
    </reaction>
</comment>
<keyword evidence="5 11" id="KW-0547">Nucleotide-binding</keyword>
<evidence type="ECO:0000313" key="13">
    <source>
        <dbReference type="EMBL" id="MEQ2637824.1"/>
    </source>
</evidence>
<name>A0ABV1IG00_9ACTN</name>
<dbReference type="NCBIfam" id="TIGR00348">
    <property type="entry name" value="hsdR"/>
    <property type="match status" value="1"/>
</dbReference>
<keyword evidence="7 13" id="KW-0255">Endonuclease</keyword>
<dbReference type="Gene3D" id="3.90.1570.50">
    <property type="match status" value="1"/>
</dbReference>
<dbReference type="PANTHER" id="PTHR30195">
    <property type="entry name" value="TYPE I SITE-SPECIFIC DEOXYRIBONUCLEASE PROTEIN SUBUNIT M AND R"/>
    <property type="match status" value="1"/>
</dbReference>
<dbReference type="PROSITE" id="PS51192">
    <property type="entry name" value="HELICASE_ATP_BIND_1"/>
    <property type="match status" value="1"/>
</dbReference>
<dbReference type="InterPro" id="IPR004473">
    <property type="entry name" value="Restrct_endonuc_typeI_HsdR"/>
</dbReference>
<evidence type="ECO:0000256" key="7">
    <source>
        <dbReference type="ARBA" id="ARBA00022759"/>
    </source>
</evidence>
<evidence type="ECO:0000256" key="4">
    <source>
        <dbReference type="ARBA" id="ARBA00022722"/>
    </source>
</evidence>
<dbReference type="CDD" id="cd22332">
    <property type="entry name" value="HsdR_N"/>
    <property type="match status" value="1"/>
</dbReference>
<dbReference type="Proteomes" id="UP001478817">
    <property type="component" value="Unassembled WGS sequence"/>
</dbReference>
<proteinExistence type="inferred from homology"/>
<evidence type="ECO:0000256" key="5">
    <source>
        <dbReference type="ARBA" id="ARBA00022741"/>
    </source>
</evidence>
<organism evidence="13 14">
    <name type="scientific">Paratractidigestivibacter faecalis</name>
    <dbReference type="NCBI Taxonomy" id="2292441"/>
    <lineage>
        <taxon>Bacteria</taxon>
        <taxon>Bacillati</taxon>
        <taxon>Actinomycetota</taxon>
        <taxon>Coriobacteriia</taxon>
        <taxon>Coriobacteriales</taxon>
        <taxon>Atopobiaceae</taxon>
        <taxon>Paratractidigestivibacter</taxon>
    </lineage>
</organism>
<dbReference type="CDD" id="cd18030">
    <property type="entry name" value="DEXHc_RE_I_HsdR"/>
    <property type="match status" value="1"/>
</dbReference>
<evidence type="ECO:0000256" key="1">
    <source>
        <dbReference type="ARBA" id="ARBA00000851"/>
    </source>
</evidence>
<comment type="subunit">
    <text evidence="3 11">The type I restriction/modification system is composed of three polypeptides R, M and S.</text>
</comment>
<dbReference type="Pfam" id="PF18766">
    <property type="entry name" value="SWI2_SNF2"/>
    <property type="match status" value="1"/>
</dbReference>
<keyword evidence="6 11" id="KW-0680">Restriction system</keyword>
<evidence type="ECO:0000313" key="14">
    <source>
        <dbReference type="Proteomes" id="UP001478817"/>
    </source>
</evidence>
<reference evidence="13 14" key="1">
    <citation type="submission" date="2024-04" db="EMBL/GenBank/DDBJ databases">
        <title>Human intestinal bacterial collection.</title>
        <authorList>
            <person name="Pauvert C."/>
            <person name="Hitch T.C.A."/>
            <person name="Clavel T."/>
        </authorList>
    </citation>
    <scope>NUCLEOTIDE SEQUENCE [LARGE SCALE GENOMIC DNA]</scope>
    <source>
        <strain evidence="13 14">CLA-AA-H197</strain>
    </source>
</reference>
<dbReference type="CDD" id="cd18800">
    <property type="entry name" value="SF2_C_EcoR124I-like"/>
    <property type="match status" value="1"/>
</dbReference>
<keyword evidence="8 11" id="KW-0378">Hydrolase</keyword>
<dbReference type="InterPro" id="IPR021810">
    <property type="entry name" value="T1RH-like_C"/>
</dbReference>
<evidence type="ECO:0000259" key="12">
    <source>
        <dbReference type="PROSITE" id="PS51192"/>
    </source>
</evidence>
<keyword evidence="14" id="KW-1185">Reference proteome</keyword>
<dbReference type="Pfam" id="PF22679">
    <property type="entry name" value="T1R_D3-like"/>
    <property type="match status" value="1"/>
</dbReference>
<dbReference type="SUPFAM" id="SSF52540">
    <property type="entry name" value="P-loop containing nucleoside triphosphate hydrolases"/>
    <property type="match status" value="2"/>
</dbReference>
<comment type="similarity">
    <text evidence="2 11">Belongs to the HsdR family.</text>
</comment>
<dbReference type="Gene3D" id="3.40.50.300">
    <property type="entry name" value="P-loop containing nucleotide triphosphate hydrolases"/>
    <property type="match status" value="2"/>
</dbReference>
<dbReference type="GO" id="GO:0009035">
    <property type="term" value="F:type I site-specific deoxyribonuclease activity"/>
    <property type="evidence" value="ECO:0007669"/>
    <property type="project" value="UniProtKB-EC"/>
</dbReference>
<protein>
    <recommendedName>
        <fullName evidence="11">Type I restriction enzyme endonuclease subunit</fullName>
        <shortName evidence="11">R protein</shortName>
        <ecNumber evidence="11">3.1.21.3</ecNumber>
    </recommendedName>
</protein>
<dbReference type="EMBL" id="JBBNGS010000009">
    <property type="protein sequence ID" value="MEQ2637824.1"/>
    <property type="molecule type" value="Genomic_DNA"/>
</dbReference>
<dbReference type="InterPro" id="IPR027417">
    <property type="entry name" value="P-loop_NTPase"/>
</dbReference>
<dbReference type="InterPro" id="IPR014001">
    <property type="entry name" value="Helicase_ATP-bd"/>
</dbReference>
<dbReference type="PANTHER" id="PTHR30195:SF15">
    <property type="entry name" value="TYPE I RESTRICTION ENZYME HINDI ENDONUCLEASE SUBUNIT"/>
    <property type="match status" value="1"/>
</dbReference>
<comment type="caution">
    <text evidence="13">The sequence shown here is derived from an EMBL/GenBank/DDBJ whole genome shotgun (WGS) entry which is preliminary data.</text>
</comment>
<keyword evidence="4" id="KW-0540">Nuclease</keyword>
<dbReference type="InterPro" id="IPR040980">
    <property type="entry name" value="SWI2_SNF2"/>
</dbReference>
<accession>A0ABV1IG00</accession>
<evidence type="ECO:0000256" key="2">
    <source>
        <dbReference type="ARBA" id="ARBA00008598"/>
    </source>
</evidence>
<dbReference type="Pfam" id="PF11867">
    <property type="entry name" value="T1RH-like_C"/>
    <property type="match status" value="1"/>
</dbReference>
<dbReference type="InterPro" id="IPR051268">
    <property type="entry name" value="Type-I_R_enzyme_R_subunit"/>
</dbReference>
<evidence type="ECO:0000256" key="8">
    <source>
        <dbReference type="ARBA" id="ARBA00022801"/>
    </source>
</evidence>
<dbReference type="EC" id="3.1.21.3" evidence="11"/>
<dbReference type="Pfam" id="PF04313">
    <property type="entry name" value="HSDR_N"/>
    <property type="match status" value="1"/>
</dbReference>
<comment type="function">
    <text evidence="11">Subunit R is required for both nuclease and ATPase activities, but not for modification.</text>
</comment>
<dbReference type="SMART" id="SM00487">
    <property type="entry name" value="DEXDc"/>
    <property type="match status" value="1"/>
</dbReference>
<sequence>MIQVYTEHVYPGLDINEDFFEQTLIEHLVEKHGYEFLHGPDVARSTSEYRDVFLPGIFSSALARINKELPSAAIQEAILKLSNIEGGSLEQRNETFTDYLQSGVEVRYFDGKEERNDIVRLLDFDNPESNTFHVVNQWTFVEYSEKRPDVICFVNGMPLVVFELKRPSREETDASDAYLQLRNYMHHIPSLFVPNVFCVMSDMAETRVGTITSDEDRYVAWKSVDGDYSETKMATWKTMVDGMMPKTRLMDIVKNFVCFNDAGEKVVKILAAYHQYFGVTKAIDRAVEAVDGDGKIGVFWHTQGSGKSLSMVFFAHLLQERLNCPTIVVITDRNDLDDQLFGQFGRCKDFLRQSPVQATSRENLKELLVGREANGIIFTTMQKFTDGDEPLCDRSNVVVMVDEAHRGQYGMTEKMDEYGKVSMGAARVVRKALPNASYIGFTGTPIALEDRNTREIFGDYIDVYDMTQSVEDESTKPVYYESRVVALKLDEGTLAQLDATYAEFATQADEVSVEKAKRDTGGLDAIFGAPETVDALCRDIVEHYENNRADVLAGKALIVAYSRPMAMKIYYKLLELRPEWKDMLGVVMTMSNQDPEEWFEVCGGKTHKKEMERRFKDDSDSLKIAIVVDMWLTGFDVPSLSTMYVFKPMKGYNLMQAIARVNRVCKGKEGGLVVDYIGIARALKQAMKDYTNRDQSNYGNMDVAATAYPKFLEKLDVCRDLLYGFDYREDIFSGSRGRLADAIVDGTDWLLAPERSDDMEDFLKQCQLMNQALSLCKSLVAEEDQHEAAYLSVLRVQVLRLTGRKGAAGGGMTYAEFNKRVTAILEQTVHAEGVLDLFDEKAVEISLFDESFLAEVAAMKEKNVAFEALKRLIKERVRAYQCTSVVKARKFSELLQGTLNAYLNGMLSNAEVIEELVKMAKEMMADRDEATKLGLSDEEMAFYDAITKPQAVKDFYNNDQLVAISRELTDAMRSNATIDWQKKESARAGMRRAIKRLLHKYKYPPEGVADAMETVMAQCELWADTKIYE</sequence>
<evidence type="ECO:0000256" key="3">
    <source>
        <dbReference type="ARBA" id="ARBA00011296"/>
    </source>
</evidence>
<dbReference type="InterPro" id="IPR055180">
    <property type="entry name" value="HsdR_RecA-like_helicase_dom_2"/>
</dbReference>
<keyword evidence="10 11" id="KW-0238">DNA-binding</keyword>
<evidence type="ECO:0000256" key="10">
    <source>
        <dbReference type="ARBA" id="ARBA00023125"/>
    </source>
</evidence>
<evidence type="ECO:0000256" key="9">
    <source>
        <dbReference type="ARBA" id="ARBA00022840"/>
    </source>
</evidence>
<feature type="domain" description="Helicase ATP-binding" evidence="12">
    <location>
        <begin position="288"/>
        <end position="463"/>
    </location>
</feature>
<dbReference type="RefSeq" id="WP_349182432.1">
    <property type="nucleotide sequence ID" value="NZ_JBBNGS010000009.1"/>
</dbReference>
<evidence type="ECO:0000256" key="11">
    <source>
        <dbReference type="RuleBase" id="RU364115"/>
    </source>
</evidence>
<keyword evidence="9 11" id="KW-0067">ATP-binding</keyword>
<gene>
    <name evidence="13" type="ORF">AAAT05_05635</name>
</gene>